<dbReference type="InterPro" id="IPR010998">
    <property type="entry name" value="Integrase_recombinase_N"/>
</dbReference>
<keyword evidence="3 5" id="KW-0238">DNA-binding</keyword>
<organism evidence="8 9">
    <name type="scientific">Sphingobium rhizovicinum</name>
    <dbReference type="NCBI Taxonomy" id="432308"/>
    <lineage>
        <taxon>Bacteria</taxon>
        <taxon>Pseudomonadati</taxon>
        <taxon>Pseudomonadota</taxon>
        <taxon>Alphaproteobacteria</taxon>
        <taxon>Sphingomonadales</taxon>
        <taxon>Sphingomonadaceae</taxon>
        <taxon>Sphingobium</taxon>
    </lineage>
</organism>
<dbReference type="PANTHER" id="PTHR30629">
    <property type="entry name" value="PROPHAGE INTEGRASE"/>
    <property type="match status" value="1"/>
</dbReference>
<dbReference type="SUPFAM" id="SSF56349">
    <property type="entry name" value="DNA breaking-rejoining enzymes"/>
    <property type="match status" value="1"/>
</dbReference>
<dbReference type="CDD" id="cd00801">
    <property type="entry name" value="INT_P4_C"/>
    <property type="match status" value="1"/>
</dbReference>
<evidence type="ECO:0000256" key="3">
    <source>
        <dbReference type="ARBA" id="ARBA00023125"/>
    </source>
</evidence>
<evidence type="ECO:0000259" key="7">
    <source>
        <dbReference type="PROSITE" id="PS51900"/>
    </source>
</evidence>
<dbReference type="Gene3D" id="3.30.160.390">
    <property type="entry name" value="Integrase, DNA-binding domain"/>
    <property type="match status" value="1"/>
</dbReference>
<dbReference type="InterPro" id="IPR011010">
    <property type="entry name" value="DNA_brk_join_enz"/>
</dbReference>
<dbReference type="PANTHER" id="PTHR30629:SF2">
    <property type="entry name" value="PROPHAGE INTEGRASE INTS-RELATED"/>
    <property type="match status" value="1"/>
</dbReference>
<dbReference type="PROSITE" id="PS51900">
    <property type="entry name" value="CB"/>
    <property type="match status" value="1"/>
</dbReference>
<evidence type="ECO:0000256" key="1">
    <source>
        <dbReference type="ARBA" id="ARBA00008857"/>
    </source>
</evidence>
<evidence type="ECO:0000313" key="9">
    <source>
        <dbReference type="Proteomes" id="UP001595681"/>
    </source>
</evidence>
<evidence type="ECO:0000256" key="5">
    <source>
        <dbReference type="PROSITE-ProRule" id="PRU01248"/>
    </source>
</evidence>
<dbReference type="Proteomes" id="UP001595681">
    <property type="component" value="Unassembled WGS sequence"/>
</dbReference>
<dbReference type="Pfam" id="PF22022">
    <property type="entry name" value="Phage_int_M"/>
    <property type="match status" value="1"/>
</dbReference>
<gene>
    <name evidence="8" type="ORF">ACFOKF_05965</name>
</gene>
<name>A0ABV7NB82_9SPHN</name>
<dbReference type="Gene3D" id="1.10.150.130">
    <property type="match status" value="1"/>
</dbReference>
<dbReference type="InterPro" id="IPR038488">
    <property type="entry name" value="Integrase_DNA-bd_sf"/>
</dbReference>
<dbReference type="InterPro" id="IPR025166">
    <property type="entry name" value="Integrase_DNA_bind_dom"/>
</dbReference>
<evidence type="ECO:0000313" key="8">
    <source>
        <dbReference type="EMBL" id="MFC3440749.1"/>
    </source>
</evidence>
<feature type="domain" description="Core-binding (CB)" evidence="7">
    <location>
        <begin position="103"/>
        <end position="183"/>
    </location>
</feature>
<comment type="caution">
    <text evidence="8">The sequence shown here is derived from an EMBL/GenBank/DDBJ whole genome shotgun (WGS) entry which is preliminary data.</text>
</comment>
<dbReference type="InterPro" id="IPR013762">
    <property type="entry name" value="Integrase-like_cat_sf"/>
</dbReference>
<dbReference type="PROSITE" id="PS51898">
    <property type="entry name" value="TYR_RECOMBINASE"/>
    <property type="match status" value="1"/>
</dbReference>
<dbReference type="Pfam" id="PF00589">
    <property type="entry name" value="Phage_integrase"/>
    <property type="match status" value="1"/>
</dbReference>
<dbReference type="InterPro" id="IPR044068">
    <property type="entry name" value="CB"/>
</dbReference>
<dbReference type="InterPro" id="IPR050808">
    <property type="entry name" value="Phage_Integrase"/>
</dbReference>
<dbReference type="RefSeq" id="WP_380793975.1">
    <property type="nucleotide sequence ID" value="NZ_JBHRVU010000004.1"/>
</dbReference>
<proteinExistence type="inferred from homology"/>
<comment type="similarity">
    <text evidence="1">Belongs to the 'phage' integrase family.</text>
</comment>
<dbReference type="InterPro" id="IPR002104">
    <property type="entry name" value="Integrase_catalytic"/>
</dbReference>
<reference evidence="9" key="1">
    <citation type="journal article" date="2019" name="Int. J. Syst. Evol. Microbiol.">
        <title>The Global Catalogue of Microorganisms (GCM) 10K type strain sequencing project: providing services to taxonomists for standard genome sequencing and annotation.</title>
        <authorList>
            <consortium name="The Broad Institute Genomics Platform"/>
            <consortium name="The Broad Institute Genome Sequencing Center for Infectious Disease"/>
            <person name="Wu L."/>
            <person name="Ma J."/>
        </authorList>
    </citation>
    <scope>NUCLEOTIDE SEQUENCE [LARGE SCALE GENOMIC DNA]</scope>
    <source>
        <strain evidence="9">CCM 7491</strain>
    </source>
</reference>
<evidence type="ECO:0000256" key="4">
    <source>
        <dbReference type="ARBA" id="ARBA00023172"/>
    </source>
</evidence>
<sequence>MGSDGAGKGWLPMGKLTDKKVRNAKPGIYGDGAGLYLRVKPSGTKSFVLRVQHMGRRQDVGLGGYPADLTLSEARDKAHHLRKLARQGKDAIAERDREKIVIPTFKEAVSLAYAELSKGWSEKHADAFMASLTEHSVPKIGGRRVDQISTSDVIAVLSPIWTEKPAIAQKVRVRIMQVLSFSRSKGWRAAPLPDARELRDGLARQPKGKNFAAVPFKDVPAFFADQLGREDTSGRLALLFTIATAARSGEVRSARWEHIDLEGKVWNRPAELMKAGVKHTVTLNDAALTLLERAKALHGGEGLIFPGTRGQPLSDMTLSKVMRTAKRDETVHGFRSSFRDWAAERMPTIPAMVAEMALAHSVGSKTEQAYLRSDLRDMRRALMDAWGNFVAQSLSGARSNVIELARA</sequence>
<dbReference type="Gene3D" id="1.10.443.10">
    <property type="entry name" value="Intergrase catalytic core"/>
    <property type="match status" value="1"/>
</dbReference>
<dbReference type="EMBL" id="JBHRVU010000004">
    <property type="protein sequence ID" value="MFC3440749.1"/>
    <property type="molecule type" value="Genomic_DNA"/>
</dbReference>
<keyword evidence="2" id="KW-0229">DNA integration</keyword>
<keyword evidence="9" id="KW-1185">Reference proteome</keyword>
<accession>A0ABV7NB82</accession>
<protein>
    <submittedName>
        <fullName evidence="8">Tyrosine-type recombinase/integrase</fullName>
    </submittedName>
</protein>
<evidence type="ECO:0000259" key="6">
    <source>
        <dbReference type="PROSITE" id="PS51898"/>
    </source>
</evidence>
<feature type="domain" description="Tyr recombinase" evidence="6">
    <location>
        <begin position="209"/>
        <end position="383"/>
    </location>
</feature>
<dbReference type="InterPro" id="IPR053876">
    <property type="entry name" value="Phage_int_M"/>
</dbReference>
<dbReference type="Pfam" id="PF13356">
    <property type="entry name" value="Arm-DNA-bind_3"/>
    <property type="match status" value="1"/>
</dbReference>
<evidence type="ECO:0000256" key="2">
    <source>
        <dbReference type="ARBA" id="ARBA00022908"/>
    </source>
</evidence>
<keyword evidence="4" id="KW-0233">DNA recombination</keyword>